<dbReference type="Proteomes" id="UP000030755">
    <property type="component" value="Unassembled WGS sequence"/>
</dbReference>
<dbReference type="AlphaFoldDB" id="A0A075AYP1"/>
<name>A0A075AYP1_ROZAC</name>
<dbReference type="EMBL" id="ML006869">
    <property type="protein sequence ID" value="RKP16183.1"/>
    <property type="molecule type" value="Genomic_DNA"/>
</dbReference>
<dbReference type="HOGENOM" id="CLU_2147297_0_0_1"/>
<accession>A0A075AYP1</accession>
<evidence type="ECO:0000313" key="2">
    <source>
        <dbReference type="EMBL" id="RKP16183.1"/>
    </source>
</evidence>
<sequence length="112" mass="13001">MAKKFWGARAEAHLKKLKNRPLRSSKTVISFDERSEDEKDLSEQEIVLEQKRKLIEKYGENSAVGQIDHNKRKIESIEASLPSSPNSKITKNSKMSKKSKIWDHFTFVKVEK</sequence>
<proteinExistence type="predicted"/>
<dbReference type="EMBL" id="KE560841">
    <property type="protein sequence ID" value="EPZ35435.1"/>
    <property type="molecule type" value="Genomic_DNA"/>
</dbReference>
<evidence type="ECO:0000313" key="3">
    <source>
        <dbReference type="Proteomes" id="UP000030755"/>
    </source>
</evidence>
<organism evidence="1 3">
    <name type="scientific">Rozella allomycis (strain CSF55)</name>
    <dbReference type="NCBI Taxonomy" id="988480"/>
    <lineage>
        <taxon>Eukaryota</taxon>
        <taxon>Fungi</taxon>
        <taxon>Fungi incertae sedis</taxon>
        <taxon>Cryptomycota</taxon>
        <taxon>Cryptomycota incertae sedis</taxon>
        <taxon>Rozella</taxon>
    </lineage>
</organism>
<dbReference type="Proteomes" id="UP000281549">
    <property type="component" value="Unassembled WGS sequence"/>
</dbReference>
<reference evidence="2" key="3">
    <citation type="submission" date="2018-08" db="EMBL/GenBank/DDBJ databases">
        <title>Leveraging single-cell genomics to expand the Fungal Tree of Life.</title>
        <authorList>
            <consortium name="DOE Joint Genome Institute"/>
            <person name="Ahrendt S.R."/>
            <person name="Quandt C.A."/>
            <person name="Ciobanu D."/>
            <person name="Clum A."/>
            <person name="Salamov A."/>
            <person name="Andreopoulos B."/>
            <person name="Cheng J.-F."/>
            <person name="Woyke T."/>
            <person name="Pelin A."/>
            <person name="Henrissat B."/>
            <person name="Reynolds N."/>
            <person name="Benny G.L."/>
            <person name="Smith M.E."/>
            <person name="James T.Y."/>
            <person name="Grigoriev I.V."/>
        </authorList>
    </citation>
    <scope>NUCLEOTIDE SEQUENCE</scope>
    <source>
        <strain evidence="2">CSF55</strain>
    </source>
</reference>
<protein>
    <submittedName>
        <fullName evidence="1">Uncharacterized protein</fullName>
    </submittedName>
</protein>
<reference evidence="1 3" key="1">
    <citation type="journal article" date="2013" name="Curr. Biol.">
        <title>Shared signatures of parasitism and phylogenomics unite Cryptomycota and microsporidia.</title>
        <authorList>
            <person name="James T.Y."/>
            <person name="Pelin A."/>
            <person name="Bonen L."/>
            <person name="Ahrendt S."/>
            <person name="Sain D."/>
            <person name="Corradi N."/>
            <person name="Stajich J.E."/>
        </authorList>
    </citation>
    <scope>NUCLEOTIDE SEQUENCE [LARGE SCALE GENOMIC DNA]</scope>
    <source>
        <strain evidence="1 3">CSF55</strain>
        <strain evidence="1 3">CSF55</strain>
    </source>
</reference>
<gene>
    <name evidence="1" type="ORF">O9G_003694</name>
    <name evidence="2" type="ORF">ROZALSC1DRAFT_31774</name>
</gene>
<keyword evidence="3" id="KW-1185">Reference proteome</keyword>
<evidence type="ECO:0000313" key="1">
    <source>
        <dbReference type="EMBL" id="EPZ35435.1"/>
    </source>
</evidence>
<evidence type="ECO:0000313" key="4">
    <source>
        <dbReference type="Proteomes" id="UP000281549"/>
    </source>
</evidence>
<reference evidence="4" key="2">
    <citation type="journal article" date="2018" name="Nat. Microbiol.">
        <title>Leveraging single-cell genomics to expand the fungal tree of life.</title>
        <authorList>
            <person name="Ahrendt S.R."/>
            <person name="Quandt C.A."/>
            <person name="Ciobanu D."/>
            <person name="Clum A."/>
            <person name="Salamov A."/>
            <person name="Andreopoulos B."/>
            <person name="Cheng J.F."/>
            <person name="Woyke T."/>
            <person name="Pelin A."/>
            <person name="Henrissat B."/>
            <person name="Reynolds N.K."/>
            <person name="Benny G.L."/>
            <person name="Smith M.E."/>
            <person name="James T.Y."/>
            <person name="Grigoriev I.V."/>
        </authorList>
    </citation>
    <scope>NUCLEOTIDE SEQUENCE [LARGE SCALE GENOMIC DNA]</scope>
    <source>
        <strain evidence="4">CSF55</strain>
    </source>
</reference>